<dbReference type="Pfam" id="PF00327">
    <property type="entry name" value="Ribosomal_L30"/>
    <property type="match status" value="1"/>
</dbReference>
<evidence type="ECO:0000256" key="5">
    <source>
        <dbReference type="HAMAP-Rule" id="MF_01371"/>
    </source>
</evidence>
<dbReference type="PIRSF" id="PIRSF002211">
    <property type="entry name" value="Ribosomal_L30_bac-type"/>
    <property type="match status" value="1"/>
</dbReference>
<comment type="subunit">
    <text evidence="2 5">Part of the 50S ribosomal subunit.</text>
</comment>
<dbReference type="CDD" id="cd01658">
    <property type="entry name" value="Ribosomal_L30"/>
    <property type="match status" value="1"/>
</dbReference>
<protein>
    <recommendedName>
        <fullName evidence="5">Large ribosomal subunit protein uL30</fullName>
    </recommendedName>
</protein>
<comment type="similarity">
    <text evidence="1 5">Belongs to the universal ribosomal protein uL30 family.</text>
</comment>
<dbReference type="EMBL" id="BDGJ01000001">
    <property type="protein sequence ID" value="GAW90892.1"/>
    <property type="molecule type" value="Genomic_DNA"/>
</dbReference>
<sequence length="65" mass="7411">MARKLKVTLVRSLIGRPEKQRRTAQALGLRKLHSHAIKDDTPSIRGMIRKLEHLVSVEEIDVQEG</sequence>
<name>A0A1Z5HMZ0_9FIRM</name>
<keyword evidence="8" id="KW-1185">Reference proteome</keyword>
<organism evidence="7 8">
    <name type="scientific">Calderihabitans maritimus</name>
    <dbReference type="NCBI Taxonomy" id="1246530"/>
    <lineage>
        <taxon>Bacteria</taxon>
        <taxon>Bacillati</taxon>
        <taxon>Bacillota</taxon>
        <taxon>Clostridia</taxon>
        <taxon>Neomoorellales</taxon>
        <taxon>Calderihabitantaceae</taxon>
        <taxon>Calderihabitans</taxon>
    </lineage>
</organism>
<evidence type="ECO:0000256" key="2">
    <source>
        <dbReference type="ARBA" id="ARBA00011838"/>
    </source>
</evidence>
<dbReference type="Gene3D" id="3.30.1390.20">
    <property type="entry name" value="Ribosomal protein L30, ferredoxin-like fold domain"/>
    <property type="match status" value="1"/>
</dbReference>
<dbReference type="SUPFAM" id="SSF55129">
    <property type="entry name" value="Ribosomal protein L30p/L7e"/>
    <property type="match status" value="1"/>
</dbReference>
<evidence type="ECO:0000256" key="1">
    <source>
        <dbReference type="ARBA" id="ARBA00007594"/>
    </source>
</evidence>
<dbReference type="HAMAP" id="MF_01371_B">
    <property type="entry name" value="Ribosomal_uL30_B"/>
    <property type="match status" value="1"/>
</dbReference>
<evidence type="ECO:0000313" key="8">
    <source>
        <dbReference type="Proteomes" id="UP000197032"/>
    </source>
</evidence>
<comment type="caution">
    <text evidence="7">The sequence shown here is derived from an EMBL/GenBank/DDBJ whole genome shotgun (WGS) entry which is preliminary data.</text>
</comment>
<gene>
    <name evidence="5" type="primary">rpmD</name>
    <name evidence="7" type="ORF">KKC1_00540</name>
</gene>
<dbReference type="InterPro" id="IPR005996">
    <property type="entry name" value="Ribosomal_uL30_bac-type"/>
</dbReference>
<dbReference type="PANTHER" id="PTHR15892:SF2">
    <property type="entry name" value="LARGE RIBOSOMAL SUBUNIT PROTEIN UL30M"/>
    <property type="match status" value="1"/>
</dbReference>
<evidence type="ECO:0000313" key="7">
    <source>
        <dbReference type="EMBL" id="GAW90892.1"/>
    </source>
</evidence>
<dbReference type="GO" id="GO:0006412">
    <property type="term" value="P:translation"/>
    <property type="evidence" value="ECO:0007669"/>
    <property type="project" value="UniProtKB-UniRule"/>
</dbReference>
<dbReference type="PANTHER" id="PTHR15892">
    <property type="entry name" value="MITOCHONDRIAL RIBOSOMAL PROTEIN L30"/>
    <property type="match status" value="1"/>
</dbReference>
<reference evidence="8" key="1">
    <citation type="journal article" date="2017" name="Appl. Environ. Microbiol.">
        <title>Genomic analysis of Calderihabitans maritimus KKC1, a thermophilic hydrogenogenic carboxydotrophic bacterium isolated from marine sediment.</title>
        <authorList>
            <person name="Omae K."/>
            <person name="Yoneda Y."/>
            <person name="Fukuyama Y."/>
            <person name="Yoshida T."/>
            <person name="Sako Y."/>
        </authorList>
    </citation>
    <scope>NUCLEOTIDE SEQUENCE [LARGE SCALE GENOMIC DNA]</scope>
    <source>
        <strain evidence="8">KKC1</strain>
    </source>
</reference>
<dbReference type="Proteomes" id="UP000197032">
    <property type="component" value="Unassembled WGS sequence"/>
</dbReference>
<dbReference type="FunFam" id="3.30.1390.20:FF:000001">
    <property type="entry name" value="50S ribosomal protein L30"/>
    <property type="match status" value="1"/>
</dbReference>
<keyword evidence="3 5" id="KW-0689">Ribosomal protein</keyword>
<keyword evidence="4 5" id="KW-0687">Ribonucleoprotein</keyword>
<dbReference type="RefSeq" id="WP_192867998.1">
    <property type="nucleotide sequence ID" value="NZ_BDGJ01000001.1"/>
</dbReference>
<accession>A0A1Z5HMZ0</accession>
<evidence type="ECO:0000259" key="6">
    <source>
        <dbReference type="Pfam" id="PF00327"/>
    </source>
</evidence>
<dbReference type="NCBIfam" id="TIGR01308">
    <property type="entry name" value="rpmD_bact"/>
    <property type="match status" value="1"/>
</dbReference>
<dbReference type="InterPro" id="IPR016082">
    <property type="entry name" value="Ribosomal_uL30_ferredoxin-like"/>
</dbReference>
<dbReference type="AlphaFoldDB" id="A0A1Z5HMZ0"/>
<evidence type="ECO:0000256" key="4">
    <source>
        <dbReference type="ARBA" id="ARBA00023274"/>
    </source>
</evidence>
<dbReference type="GO" id="GO:0003735">
    <property type="term" value="F:structural constituent of ribosome"/>
    <property type="evidence" value="ECO:0007669"/>
    <property type="project" value="InterPro"/>
</dbReference>
<dbReference type="GO" id="GO:0022625">
    <property type="term" value="C:cytosolic large ribosomal subunit"/>
    <property type="evidence" value="ECO:0007669"/>
    <property type="project" value="TreeGrafter"/>
</dbReference>
<proteinExistence type="inferred from homology"/>
<dbReference type="InterPro" id="IPR036919">
    <property type="entry name" value="Ribo_uL30_ferredoxin-like_sf"/>
</dbReference>
<evidence type="ECO:0000256" key="3">
    <source>
        <dbReference type="ARBA" id="ARBA00022980"/>
    </source>
</evidence>
<feature type="domain" description="Large ribosomal subunit protein uL30-like ferredoxin-like fold" evidence="6">
    <location>
        <begin position="5"/>
        <end position="55"/>
    </location>
</feature>